<keyword evidence="2" id="KW-1185">Reference proteome</keyword>
<gene>
    <name evidence="1" type="ORF">MHUMG1_01411</name>
</gene>
<name>A0A9P8ML10_9HYPO</name>
<protein>
    <submittedName>
        <fullName evidence="1">Uncharacterized protein</fullName>
    </submittedName>
</protein>
<evidence type="ECO:0000313" key="1">
    <source>
        <dbReference type="EMBL" id="KAH0600415.1"/>
    </source>
</evidence>
<organism evidence="1 2">
    <name type="scientific">Metarhizium humberi</name>
    <dbReference type="NCBI Taxonomy" id="2596975"/>
    <lineage>
        <taxon>Eukaryota</taxon>
        <taxon>Fungi</taxon>
        <taxon>Dikarya</taxon>
        <taxon>Ascomycota</taxon>
        <taxon>Pezizomycotina</taxon>
        <taxon>Sordariomycetes</taxon>
        <taxon>Hypocreomycetidae</taxon>
        <taxon>Hypocreales</taxon>
        <taxon>Clavicipitaceae</taxon>
        <taxon>Metarhizium</taxon>
    </lineage>
</organism>
<dbReference type="Proteomes" id="UP000764110">
    <property type="component" value="Unassembled WGS sequence"/>
</dbReference>
<dbReference type="EMBL" id="JACEFI010000002">
    <property type="protein sequence ID" value="KAH0600415.1"/>
    <property type="molecule type" value="Genomic_DNA"/>
</dbReference>
<dbReference type="AlphaFoldDB" id="A0A9P8ML10"/>
<sequence length="202" mass="22138">MGDLAFTSFPALFNACVTRRKPNKIASPTKTPSDRGLIGYTTRTPVTSPFLPLRKRGPLTLFDIIYESEPLCSEPRKALVTVGLAALTTSSKKPREDRPPSFSAACKRLPAACNTVDDAAVRIRAAGCDVEDFQSLRVDEHGVTRKWPKWPNIKRLCKGYDDGIQALLSPCHTWCGGRWTIVMGRVLAMCDKGSVEGLESIA</sequence>
<evidence type="ECO:0000313" key="2">
    <source>
        <dbReference type="Proteomes" id="UP000764110"/>
    </source>
</evidence>
<proteinExistence type="predicted"/>
<reference evidence="1 2" key="1">
    <citation type="submission" date="2020-07" db="EMBL/GenBank/DDBJ databases">
        <title>Metarhizium humberi genome.</title>
        <authorList>
            <person name="Lysoe E."/>
        </authorList>
    </citation>
    <scope>NUCLEOTIDE SEQUENCE [LARGE SCALE GENOMIC DNA]</scope>
    <source>
        <strain evidence="1 2">ESALQ1638</strain>
    </source>
</reference>
<comment type="caution">
    <text evidence="1">The sequence shown here is derived from an EMBL/GenBank/DDBJ whole genome shotgun (WGS) entry which is preliminary data.</text>
</comment>
<accession>A0A9P8ML10</accession>